<dbReference type="Gene3D" id="2.40.33.10">
    <property type="entry name" value="PK beta-barrel domain-like"/>
    <property type="match status" value="2"/>
</dbReference>
<dbReference type="PANTHER" id="PTHR11817">
    <property type="entry name" value="PYRUVATE KINASE"/>
    <property type="match status" value="1"/>
</dbReference>
<dbReference type="InterPro" id="IPR040442">
    <property type="entry name" value="Pyrv_kinase-like_dom_sf"/>
</dbReference>
<sequence>MLAWRLIRVLLVQDSKCACSLRVLSSLKGRGFSAQTRQRDACCFILAGVRVCSAATGERRSSVLALFSRALTNTQCLISQSRRAYRWMQDCGGLIDTLKLDSISAAADTESSHDYVRKSVRVCEWCCESPHVRQPTVVLMRCGFNRCSEILAKPILLPYCGHVTGFTFQIIPVSSKMPHIKAQDMGSAFIQTQQLNAAMADTFLEHMCLLDIDSEPTIARNTGIICTIGPASRSVDMLKEMIKSGMNIARMNFSHGSHEYHGETIKNVREACASFEPGSIQYRPVGIALDTKGPEIRTGLIKGSGTAEVELKKGNKIKVTLDDAYMEKCSDYLMCEIENGGSLGSKKGVNLPGAAVDLPAVSEKDIKDLQFGVEMGVDMIFASFIRKAADVHEVRKVLGEKGKNIKIISKLENHEGVRRFDEIMEASDGIMVARGDLGIEIPTEKVFLAQKMMIGRCNKAGKPIICATQMLESMIKKPRPTRAEGSDVANAVLDGADCIMLSGETAKGDYPLEAVRTQHMIAREAEAAMFHRQVFEDLRRCLPPSTDPAEAIAIGAVEASFKILASAFIVLTGSGRSAHLISRYRPRAPIIAVTRNEQTARQAHLYRGIFPVFYNKPSNDVWAEDVDLRVNFAMEVGKVRGFFKTGDVVIVLTGWRPGSGYTNTMRVVPVQ</sequence>
<organism evidence="16 17">
    <name type="scientific">Labeo rohita</name>
    <name type="common">Indian major carp</name>
    <name type="synonym">Cyprinus rohita</name>
    <dbReference type="NCBI Taxonomy" id="84645"/>
    <lineage>
        <taxon>Eukaryota</taxon>
        <taxon>Metazoa</taxon>
        <taxon>Chordata</taxon>
        <taxon>Craniata</taxon>
        <taxon>Vertebrata</taxon>
        <taxon>Euteleostomi</taxon>
        <taxon>Actinopterygii</taxon>
        <taxon>Neopterygii</taxon>
        <taxon>Teleostei</taxon>
        <taxon>Ostariophysi</taxon>
        <taxon>Cypriniformes</taxon>
        <taxon>Cyprinidae</taxon>
        <taxon>Labeoninae</taxon>
        <taxon>Labeonini</taxon>
        <taxon>Labeo</taxon>
    </lineage>
</organism>
<evidence type="ECO:0000259" key="14">
    <source>
        <dbReference type="Pfam" id="PF00224"/>
    </source>
</evidence>
<evidence type="ECO:0000313" key="17">
    <source>
        <dbReference type="Proteomes" id="UP000830375"/>
    </source>
</evidence>
<evidence type="ECO:0000256" key="7">
    <source>
        <dbReference type="ARBA" id="ARBA00022741"/>
    </source>
</evidence>
<dbReference type="CDD" id="cd00288">
    <property type="entry name" value="Pyruvate_Kinase"/>
    <property type="match status" value="1"/>
</dbReference>
<comment type="cofactor">
    <cofactor evidence="1">
        <name>K(+)</name>
        <dbReference type="ChEBI" id="CHEBI:29103"/>
    </cofactor>
</comment>
<dbReference type="SUPFAM" id="SSF51621">
    <property type="entry name" value="Phosphoenolpyruvate/pyruvate domain"/>
    <property type="match status" value="1"/>
</dbReference>
<dbReference type="InterPro" id="IPR015793">
    <property type="entry name" value="Pyrv_Knase_brl"/>
</dbReference>
<evidence type="ECO:0000256" key="10">
    <source>
        <dbReference type="ARBA" id="ARBA00022842"/>
    </source>
</evidence>
<keyword evidence="12 16" id="KW-0670">Pyruvate</keyword>
<evidence type="ECO:0000256" key="1">
    <source>
        <dbReference type="ARBA" id="ARBA00001958"/>
    </source>
</evidence>
<dbReference type="InterPro" id="IPR015806">
    <property type="entry name" value="Pyrv_Knase_insert_dom_sf"/>
</dbReference>
<dbReference type="InterPro" id="IPR036918">
    <property type="entry name" value="Pyrv_Knase_C_sf"/>
</dbReference>
<evidence type="ECO:0000256" key="6">
    <source>
        <dbReference type="ARBA" id="ARBA00022723"/>
    </source>
</evidence>
<evidence type="ECO:0000256" key="8">
    <source>
        <dbReference type="ARBA" id="ARBA00022777"/>
    </source>
</evidence>
<dbReference type="InterPro" id="IPR001697">
    <property type="entry name" value="Pyr_Knase"/>
</dbReference>
<dbReference type="SUPFAM" id="SSF52935">
    <property type="entry name" value="PK C-terminal domain-like"/>
    <property type="match status" value="1"/>
</dbReference>
<dbReference type="EC" id="2.7.1.40" evidence="4 13"/>
<evidence type="ECO:0000256" key="2">
    <source>
        <dbReference type="ARBA" id="ARBA00004997"/>
    </source>
</evidence>
<dbReference type="InterPro" id="IPR015813">
    <property type="entry name" value="Pyrv/PenolPyrv_kinase-like_dom"/>
</dbReference>
<keyword evidence="10 13" id="KW-0460">Magnesium</keyword>
<proteinExistence type="inferred from homology"/>
<feature type="domain" description="Pyruvate kinase C-terminal" evidence="15">
    <location>
        <begin position="550"/>
        <end position="668"/>
    </location>
</feature>
<dbReference type="EMBL" id="JACTAM010000018">
    <property type="protein sequence ID" value="KAI2653311.1"/>
    <property type="molecule type" value="Genomic_DNA"/>
</dbReference>
<dbReference type="InterPro" id="IPR018209">
    <property type="entry name" value="Pyrv_Knase_AS"/>
</dbReference>
<keyword evidence="5 13" id="KW-0808">Transferase</keyword>
<evidence type="ECO:0000256" key="12">
    <source>
        <dbReference type="ARBA" id="ARBA00023317"/>
    </source>
</evidence>
<keyword evidence="17" id="KW-1185">Reference proteome</keyword>
<dbReference type="InterPro" id="IPR015795">
    <property type="entry name" value="Pyrv_Knase_C"/>
</dbReference>
<comment type="caution">
    <text evidence="16">The sequence shown here is derived from an EMBL/GenBank/DDBJ whole genome shotgun (WGS) entry which is preliminary data.</text>
</comment>
<keyword evidence="8 13" id="KW-0418">Kinase</keyword>
<evidence type="ECO:0000256" key="5">
    <source>
        <dbReference type="ARBA" id="ARBA00022679"/>
    </source>
</evidence>
<comment type="similarity">
    <text evidence="3 13">Belongs to the pyruvate kinase family.</text>
</comment>
<evidence type="ECO:0000256" key="4">
    <source>
        <dbReference type="ARBA" id="ARBA00012142"/>
    </source>
</evidence>
<reference evidence="16 17" key="1">
    <citation type="submission" date="2022-01" db="EMBL/GenBank/DDBJ databases">
        <title>A high-quality chromosome-level genome assembly of rohu carp, Labeo rohita.</title>
        <authorList>
            <person name="Arick M.A. II"/>
            <person name="Hsu C.-Y."/>
            <person name="Magbanua Z."/>
            <person name="Pechanova O."/>
            <person name="Grover C."/>
            <person name="Miller E."/>
            <person name="Thrash A."/>
            <person name="Ezzel L."/>
            <person name="Alam S."/>
            <person name="Benzie J."/>
            <person name="Hamilton M."/>
            <person name="Karsi A."/>
            <person name="Lawrence M.L."/>
            <person name="Peterson D.G."/>
        </authorList>
    </citation>
    <scope>NUCLEOTIDE SEQUENCE [LARGE SCALE GENOMIC DNA]</scope>
    <source>
        <strain evidence="17">BAU-BD-2019</strain>
        <tissue evidence="16">Blood</tissue>
    </source>
</reference>
<comment type="pathway">
    <text evidence="2 13">Carbohydrate degradation; glycolysis; pyruvate from D-glyceraldehyde 3-phosphate: step 5/5.</text>
</comment>
<dbReference type="Pfam" id="PF00224">
    <property type="entry name" value="PK"/>
    <property type="match status" value="1"/>
</dbReference>
<keyword evidence="6" id="KW-0479">Metal-binding</keyword>
<dbReference type="PRINTS" id="PR01050">
    <property type="entry name" value="PYRUVTKNASE"/>
</dbReference>
<evidence type="ECO:0000256" key="9">
    <source>
        <dbReference type="ARBA" id="ARBA00022840"/>
    </source>
</evidence>
<keyword evidence="9" id="KW-0067">ATP-binding</keyword>
<keyword evidence="11 13" id="KW-0324">Glycolysis</keyword>
<evidence type="ECO:0000256" key="13">
    <source>
        <dbReference type="RuleBase" id="RU000504"/>
    </source>
</evidence>
<name>A0ABQ8LST0_LABRO</name>
<accession>A0ABQ8LST0</accession>
<dbReference type="Gene3D" id="3.40.1380.20">
    <property type="entry name" value="Pyruvate kinase, C-terminal domain"/>
    <property type="match status" value="2"/>
</dbReference>
<dbReference type="Proteomes" id="UP000830375">
    <property type="component" value="Unassembled WGS sequence"/>
</dbReference>
<dbReference type="Gene3D" id="3.20.20.60">
    <property type="entry name" value="Phosphoenolpyruvate-binding domains"/>
    <property type="match status" value="2"/>
</dbReference>
<dbReference type="InterPro" id="IPR011037">
    <property type="entry name" value="Pyrv_Knase-like_insert_dom_sf"/>
</dbReference>
<feature type="domain" description="Pyruvate kinase barrel" evidence="14">
    <location>
        <begin position="333"/>
        <end position="515"/>
    </location>
</feature>
<keyword evidence="7" id="KW-0547">Nucleotide-binding</keyword>
<evidence type="ECO:0000256" key="3">
    <source>
        <dbReference type="ARBA" id="ARBA00008663"/>
    </source>
</evidence>
<comment type="catalytic activity">
    <reaction evidence="13">
        <text>pyruvate + ATP = phosphoenolpyruvate + ADP + H(+)</text>
        <dbReference type="Rhea" id="RHEA:18157"/>
        <dbReference type="ChEBI" id="CHEBI:15361"/>
        <dbReference type="ChEBI" id="CHEBI:15378"/>
        <dbReference type="ChEBI" id="CHEBI:30616"/>
        <dbReference type="ChEBI" id="CHEBI:58702"/>
        <dbReference type="ChEBI" id="CHEBI:456216"/>
        <dbReference type="EC" id="2.7.1.40"/>
    </reaction>
</comment>
<evidence type="ECO:0000256" key="11">
    <source>
        <dbReference type="ARBA" id="ARBA00023152"/>
    </source>
</evidence>
<evidence type="ECO:0000313" key="16">
    <source>
        <dbReference type="EMBL" id="KAI2653311.1"/>
    </source>
</evidence>
<dbReference type="Pfam" id="PF02887">
    <property type="entry name" value="PK_C"/>
    <property type="match status" value="1"/>
</dbReference>
<gene>
    <name evidence="16" type="ORF">H4Q32_013535</name>
</gene>
<evidence type="ECO:0000259" key="15">
    <source>
        <dbReference type="Pfam" id="PF02887"/>
    </source>
</evidence>
<dbReference type="GO" id="GO:0016301">
    <property type="term" value="F:kinase activity"/>
    <property type="evidence" value="ECO:0007669"/>
    <property type="project" value="UniProtKB-KW"/>
</dbReference>
<dbReference type="PROSITE" id="PS00110">
    <property type="entry name" value="PYRUVATE_KINASE"/>
    <property type="match status" value="1"/>
</dbReference>
<dbReference type="SUPFAM" id="SSF50800">
    <property type="entry name" value="PK beta-barrel domain-like"/>
    <property type="match status" value="1"/>
</dbReference>
<dbReference type="NCBIfam" id="TIGR01064">
    <property type="entry name" value="pyruv_kin"/>
    <property type="match status" value="1"/>
</dbReference>
<protein>
    <recommendedName>
        <fullName evidence="4 13">Pyruvate kinase</fullName>
        <ecNumber evidence="4 13">2.7.1.40</ecNumber>
    </recommendedName>
</protein>